<evidence type="ECO:0000256" key="4">
    <source>
        <dbReference type="ARBA" id="ARBA00023098"/>
    </source>
</evidence>
<dbReference type="InterPro" id="IPR042099">
    <property type="entry name" value="ANL_N_sf"/>
</dbReference>
<dbReference type="PANTHER" id="PTHR43272:SF32">
    <property type="entry name" value="AMP-DEPENDENT SYNTHETASE_LIGASE DOMAIN-CONTAINING PROTEIN"/>
    <property type="match status" value="1"/>
</dbReference>
<dbReference type="Gene3D" id="3.40.50.12780">
    <property type="entry name" value="N-terminal domain of ligase-like"/>
    <property type="match status" value="1"/>
</dbReference>
<dbReference type="SUPFAM" id="SSF56801">
    <property type="entry name" value="Acetyl-CoA synthetase-like"/>
    <property type="match status" value="1"/>
</dbReference>
<comment type="caution">
    <text evidence="6">The sequence shown here is derived from an EMBL/GenBank/DDBJ whole genome shotgun (WGS) entry which is preliminary data.</text>
</comment>
<comment type="similarity">
    <text evidence="1">Belongs to the ATP-dependent AMP-binding enzyme family.</text>
</comment>
<reference evidence="6 7" key="1">
    <citation type="submission" date="2020-04" db="EMBL/GenBank/DDBJ databases">
        <authorList>
            <person name="Liu S."/>
        </authorList>
    </citation>
    <scope>NUCLEOTIDE SEQUENCE [LARGE SCALE GENOMIC DNA]</scope>
    <source>
        <strain evidence="6 7">CGMCC 1.15091</strain>
    </source>
</reference>
<evidence type="ECO:0000256" key="5">
    <source>
        <dbReference type="ARBA" id="ARBA00032875"/>
    </source>
</evidence>
<dbReference type="Pfam" id="PF23562">
    <property type="entry name" value="AMP-binding_C_3"/>
    <property type="match status" value="1"/>
</dbReference>
<feature type="non-terminal residue" evidence="6">
    <location>
        <position position="86"/>
    </location>
</feature>
<evidence type="ECO:0000313" key="7">
    <source>
        <dbReference type="Proteomes" id="UP000523795"/>
    </source>
</evidence>
<sequence>GWFHTGDLGELDGDGFLRVTGRKKEIIVTAAGKNVVPALLEDRIRANALVSQCVVVGDQRPFISALISLDEEALPGWLQRHGLPAS</sequence>
<organism evidence="6 7">
    <name type="scientific">Arthrobacter deserti</name>
    <dbReference type="NCBI Taxonomy" id="1742687"/>
    <lineage>
        <taxon>Bacteria</taxon>
        <taxon>Bacillati</taxon>
        <taxon>Actinomycetota</taxon>
        <taxon>Actinomycetes</taxon>
        <taxon>Micrococcales</taxon>
        <taxon>Micrococcaceae</taxon>
        <taxon>Arthrobacter</taxon>
    </lineage>
</organism>
<dbReference type="PANTHER" id="PTHR43272">
    <property type="entry name" value="LONG-CHAIN-FATTY-ACID--COA LIGASE"/>
    <property type="match status" value="1"/>
</dbReference>
<keyword evidence="4" id="KW-0443">Lipid metabolism</keyword>
<evidence type="ECO:0000256" key="2">
    <source>
        <dbReference type="ARBA" id="ARBA00022598"/>
    </source>
</evidence>
<evidence type="ECO:0000313" key="6">
    <source>
        <dbReference type="EMBL" id="NKX51256.1"/>
    </source>
</evidence>
<proteinExistence type="inferred from homology"/>
<keyword evidence="2 6" id="KW-0436">Ligase</keyword>
<accession>A0ABX1JQ97</accession>
<name>A0ABX1JQ97_9MICC</name>
<evidence type="ECO:0000256" key="1">
    <source>
        <dbReference type="ARBA" id="ARBA00006432"/>
    </source>
</evidence>
<protein>
    <recommendedName>
        <fullName evidence="5">Acyl-CoA synthetase</fullName>
    </recommendedName>
</protein>
<keyword evidence="3" id="KW-0276">Fatty acid metabolism</keyword>
<feature type="non-terminal residue" evidence="6">
    <location>
        <position position="1"/>
    </location>
</feature>
<dbReference type="GO" id="GO:0016874">
    <property type="term" value="F:ligase activity"/>
    <property type="evidence" value="ECO:0007669"/>
    <property type="project" value="UniProtKB-KW"/>
</dbReference>
<evidence type="ECO:0000256" key="3">
    <source>
        <dbReference type="ARBA" id="ARBA00022832"/>
    </source>
</evidence>
<dbReference type="Proteomes" id="UP000523795">
    <property type="component" value="Unassembled WGS sequence"/>
</dbReference>
<keyword evidence="7" id="KW-1185">Reference proteome</keyword>
<dbReference type="EMBL" id="JAAZSR010000197">
    <property type="protein sequence ID" value="NKX51256.1"/>
    <property type="molecule type" value="Genomic_DNA"/>
</dbReference>
<gene>
    <name evidence="6" type="ORF">HER39_11905</name>
</gene>